<evidence type="ECO:0000313" key="3">
    <source>
        <dbReference type="Proteomes" id="UP001159363"/>
    </source>
</evidence>
<dbReference type="EMBL" id="JARBHB010000011">
    <property type="protein sequence ID" value="KAJ8872442.1"/>
    <property type="molecule type" value="Genomic_DNA"/>
</dbReference>
<comment type="caution">
    <text evidence="2">The sequence shown here is derived from an EMBL/GenBank/DDBJ whole genome shotgun (WGS) entry which is preliminary data.</text>
</comment>
<dbReference type="Proteomes" id="UP001159363">
    <property type="component" value="Chromosome 10"/>
</dbReference>
<name>A0ABQ9GKA4_9NEOP</name>
<protein>
    <submittedName>
        <fullName evidence="2">Uncharacterized protein</fullName>
    </submittedName>
</protein>
<accession>A0ABQ9GKA4</accession>
<organism evidence="2 3">
    <name type="scientific">Dryococelus australis</name>
    <dbReference type="NCBI Taxonomy" id="614101"/>
    <lineage>
        <taxon>Eukaryota</taxon>
        <taxon>Metazoa</taxon>
        <taxon>Ecdysozoa</taxon>
        <taxon>Arthropoda</taxon>
        <taxon>Hexapoda</taxon>
        <taxon>Insecta</taxon>
        <taxon>Pterygota</taxon>
        <taxon>Neoptera</taxon>
        <taxon>Polyneoptera</taxon>
        <taxon>Phasmatodea</taxon>
        <taxon>Verophasmatodea</taxon>
        <taxon>Anareolatae</taxon>
        <taxon>Phasmatidae</taxon>
        <taxon>Eurycanthinae</taxon>
        <taxon>Dryococelus</taxon>
    </lineage>
</organism>
<gene>
    <name evidence="2" type="ORF">PR048_026046</name>
</gene>
<feature type="region of interest" description="Disordered" evidence="1">
    <location>
        <begin position="450"/>
        <end position="481"/>
    </location>
</feature>
<evidence type="ECO:0000256" key="1">
    <source>
        <dbReference type="SAM" id="MobiDB-lite"/>
    </source>
</evidence>
<feature type="region of interest" description="Disordered" evidence="1">
    <location>
        <begin position="312"/>
        <end position="346"/>
    </location>
</feature>
<proteinExistence type="predicted"/>
<feature type="compositionally biased region" description="Basic residues" evidence="1">
    <location>
        <begin position="312"/>
        <end position="323"/>
    </location>
</feature>
<keyword evidence="3" id="KW-1185">Reference proteome</keyword>
<reference evidence="2 3" key="1">
    <citation type="submission" date="2023-02" db="EMBL/GenBank/DDBJ databases">
        <title>LHISI_Scaffold_Assembly.</title>
        <authorList>
            <person name="Stuart O.P."/>
            <person name="Cleave R."/>
            <person name="Magrath M.J.L."/>
            <person name="Mikheyev A.S."/>
        </authorList>
    </citation>
    <scope>NUCLEOTIDE SEQUENCE [LARGE SCALE GENOMIC DNA]</scope>
    <source>
        <strain evidence="2">Daus_M_001</strain>
        <tissue evidence="2">Leg muscle</tissue>
    </source>
</reference>
<evidence type="ECO:0000313" key="2">
    <source>
        <dbReference type="EMBL" id="KAJ8872442.1"/>
    </source>
</evidence>
<sequence>MTYSCPVAPSWFETRSEIGSKIDTEYCCTIRLDESEIKNHAISLVQHFYIGTKIKLDSGSELGSLDLGSEKMLVQPGLSHTIRKVLISRAAPYSPHFALVGSQDIAARISSPTDKAEQFCNTRAVKFVDLERFLSIPIQDCKNVVSAQYVRSIMRSATVGRSRLLHACLKPALLPGYFPASCKQSLTEPKKITPEDRAPHSRALKGDLLARVMVAAQQIDGTPDVVERVYRNMVRRYDVCNSAVCYTSFAEDRNRLLRLTVDKSRISGHGFLFTRSPTQSPLQTLEVCKGNFRASCIKSVVVRAHPRKATLWRPYRPHPRGGRMKVFPTSGTASKTSRTSDRRRTKLTAPREVDTFKVMHTVPGAAVLPPLPLARGSSISKVTQLCLRDTGVPPRHRLPHFSLRPELSPACSTDLLPTANPLHEPGIWINIDAARADEGVAKASREQCGNVKGRRKNRISARKPGDQWHSPTRFSHAKIRV</sequence>
<feature type="compositionally biased region" description="Basic residues" evidence="1">
    <location>
        <begin position="452"/>
        <end position="461"/>
    </location>
</feature>